<name>A0A9X2ACY7_9FLAO</name>
<dbReference type="RefSeq" id="WP_240714760.1">
    <property type="nucleotide sequence ID" value="NZ_JAKVTV010000007.1"/>
</dbReference>
<dbReference type="Pfam" id="PF16266">
    <property type="entry name" value="DUF4919"/>
    <property type="match status" value="1"/>
</dbReference>
<sequence length="216" mass="25186">MKKILIFAIILIINSTNIFGQSHTKIKVPQFEDEYSKTVSVLENGETDIDYKKFRESFLKSPQFKIAKEKRSKINELEKEIYKEMSNSNYEEIKKLTKEILSIDYTNMNAHKILRQTYKILEDSTNAHKYKTIQFGLLKSIVNNGDGKTCETAWPVIQVSEEYFILDMLDSELIEQKVDNNGGMCDKMKVVNSEGEKSTYYFEISKVFEGRKNLEQ</sequence>
<gene>
    <name evidence="1" type="ORF">ML462_15575</name>
</gene>
<comment type="caution">
    <text evidence="1">The sequence shown here is derived from an EMBL/GenBank/DDBJ whole genome shotgun (WGS) entry which is preliminary data.</text>
</comment>
<dbReference type="EMBL" id="JAKVTV010000007">
    <property type="protein sequence ID" value="MCH4824593.1"/>
    <property type="molecule type" value="Genomic_DNA"/>
</dbReference>
<protein>
    <submittedName>
        <fullName evidence="1">DUF4919 domain-containing protein</fullName>
    </submittedName>
</protein>
<dbReference type="Proteomes" id="UP001139226">
    <property type="component" value="Unassembled WGS sequence"/>
</dbReference>
<dbReference type="AlphaFoldDB" id="A0A9X2ACY7"/>
<dbReference type="InterPro" id="IPR032578">
    <property type="entry name" value="DUF4919"/>
</dbReference>
<proteinExistence type="predicted"/>
<reference evidence="1" key="1">
    <citation type="submission" date="2022-03" db="EMBL/GenBank/DDBJ databases">
        <title>Gramella crocea sp. nov., isolated from activated sludge of a seafood processing plant.</title>
        <authorList>
            <person name="Zhang X."/>
        </authorList>
    </citation>
    <scope>NUCLEOTIDE SEQUENCE</scope>
    <source>
        <strain evidence="1">YJ019</strain>
    </source>
</reference>
<organism evidence="1 2">
    <name type="scientific">Christiangramia lutea</name>
    <dbReference type="NCBI Taxonomy" id="1607951"/>
    <lineage>
        <taxon>Bacteria</taxon>
        <taxon>Pseudomonadati</taxon>
        <taxon>Bacteroidota</taxon>
        <taxon>Flavobacteriia</taxon>
        <taxon>Flavobacteriales</taxon>
        <taxon>Flavobacteriaceae</taxon>
        <taxon>Christiangramia</taxon>
    </lineage>
</organism>
<evidence type="ECO:0000313" key="2">
    <source>
        <dbReference type="Proteomes" id="UP001139226"/>
    </source>
</evidence>
<accession>A0A9X2ACY7</accession>
<evidence type="ECO:0000313" key="1">
    <source>
        <dbReference type="EMBL" id="MCH4824593.1"/>
    </source>
</evidence>
<keyword evidence="2" id="KW-1185">Reference proteome</keyword>